<dbReference type="InterPro" id="IPR007835">
    <property type="entry name" value="MOFRL"/>
</dbReference>
<evidence type="ECO:0000259" key="2">
    <source>
        <dbReference type="Pfam" id="PF13660"/>
    </source>
</evidence>
<evidence type="ECO:0000259" key="1">
    <source>
        <dbReference type="Pfam" id="PF05161"/>
    </source>
</evidence>
<comment type="caution">
    <text evidence="3">The sequence shown here is derived from an EMBL/GenBank/DDBJ whole genome shotgun (WGS) entry which is preliminary data.</text>
</comment>
<accession>A0A246BEQ6</accession>
<organism evidence="3 4">
    <name type="scientific">Deinococcus indicus</name>
    <dbReference type="NCBI Taxonomy" id="223556"/>
    <lineage>
        <taxon>Bacteria</taxon>
        <taxon>Thermotogati</taxon>
        <taxon>Deinococcota</taxon>
        <taxon>Deinococci</taxon>
        <taxon>Deinococcales</taxon>
        <taxon>Deinococcaceae</taxon>
        <taxon>Deinococcus</taxon>
    </lineage>
</organism>
<keyword evidence="4" id="KW-1185">Reference proteome</keyword>
<evidence type="ECO:0000313" key="3">
    <source>
        <dbReference type="EMBL" id="OWL93280.1"/>
    </source>
</evidence>
<dbReference type="PANTHER" id="PTHR12227">
    <property type="entry name" value="GLYCERATE KINASE"/>
    <property type="match status" value="1"/>
</dbReference>
<keyword evidence="3" id="KW-0808">Transferase</keyword>
<dbReference type="Gene3D" id="3.40.50.10180">
    <property type="entry name" value="Glycerate kinase, MOFRL-like N-terminal domain"/>
    <property type="match status" value="1"/>
</dbReference>
<dbReference type="EMBL" id="NHMK01000038">
    <property type="protein sequence ID" value="OWL93280.1"/>
    <property type="molecule type" value="Genomic_DNA"/>
</dbReference>
<proteinExistence type="predicted"/>
<protein>
    <submittedName>
        <fullName evidence="3">Glycerate kinase</fullName>
    </submittedName>
</protein>
<evidence type="ECO:0000313" key="4">
    <source>
        <dbReference type="Proteomes" id="UP000197208"/>
    </source>
</evidence>
<dbReference type="Gene3D" id="3.40.1480.10">
    <property type="entry name" value="MOFRL domain"/>
    <property type="match status" value="1"/>
</dbReference>
<dbReference type="InterPro" id="IPR037035">
    <property type="entry name" value="GK-like_C_sf"/>
</dbReference>
<dbReference type="PANTHER" id="PTHR12227:SF0">
    <property type="entry name" value="GLYCERATE KINASE"/>
    <property type="match status" value="1"/>
</dbReference>
<keyword evidence="3" id="KW-0418">Kinase</keyword>
<name>A0A246BEQ6_9DEIO</name>
<gene>
    <name evidence="3" type="ORF">CBQ26_20650</name>
</gene>
<dbReference type="InterPro" id="IPR038614">
    <property type="entry name" value="GK_N_sf"/>
</dbReference>
<dbReference type="Proteomes" id="UP000197208">
    <property type="component" value="Unassembled WGS sequence"/>
</dbReference>
<sequence length="419" mass="42814">MRALLRGAFLHALEAASPARLLEPALQDRPAPDLILAVGKASVPMAGAALNAFPGVPTLVVTPRGPAGQAPPGHALPAHAEVLFAPHPVPDAASEHAARRALARLGAIRAGGRALVLISGGGSALLSLPRGVTLAQKQALTRDLLASGADIHEINTVRRHLSGVKGGQLAAATRAHVHSLILSDVVGDVPAVIASGPTVPDPTTHADALAVLDRHGLPAPEARAHLRSGAPDTPGDLPNATWQIIGSNRTFLEAARAFIEARGLRAVILGDTFTGEARSLAAFHASVIHSVRTHGTPLTPPVAVLSGGEATVTLTPGAGRGGRNLEFALALLTELGETGPGLRGLHALSAGTDGQDGSSPAAGAFLTPDSLTRAGHLGLDPRDFLRRHDSHAFFEALGDTLHTGLTGHNLNDFRAVALT</sequence>
<dbReference type="Pfam" id="PF13660">
    <property type="entry name" value="DUF4147"/>
    <property type="match status" value="1"/>
</dbReference>
<dbReference type="InterPro" id="IPR025286">
    <property type="entry name" value="MOFRL_assoc_dom"/>
</dbReference>
<dbReference type="GO" id="GO:0008887">
    <property type="term" value="F:glycerate kinase activity"/>
    <property type="evidence" value="ECO:0007669"/>
    <property type="project" value="InterPro"/>
</dbReference>
<reference evidence="3 4" key="1">
    <citation type="submission" date="2017-05" db="EMBL/GenBank/DDBJ databases">
        <title>De novo genome assembly of Deniococcus indicus strain DR1.</title>
        <authorList>
            <person name="Chauhan D."/>
            <person name="Yennamalli R.M."/>
            <person name="Priyadarshini R."/>
        </authorList>
    </citation>
    <scope>NUCLEOTIDE SEQUENCE [LARGE SCALE GENOMIC DNA]</scope>
    <source>
        <strain evidence="3 4">DR1</strain>
    </source>
</reference>
<dbReference type="Pfam" id="PF05161">
    <property type="entry name" value="MOFRL"/>
    <property type="match status" value="1"/>
</dbReference>
<feature type="domain" description="MOFRL" evidence="1">
    <location>
        <begin position="303"/>
        <end position="412"/>
    </location>
</feature>
<dbReference type="InterPro" id="IPR039760">
    <property type="entry name" value="MOFRL_protein"/>
</dbReference>
<feature type="domain" description="MOFRL-associated" evidence="2">
    <location>
        <begin position="5"/>
        <end position="226"/>
    </location>
</feature>
<dbReference type="GO" id="GO:0005737">
    <property type="term" value="C:cytoplasm"/>
    <property type="evidence" value="ECO:0007669"/>
    <property type="project" value="TreeGrafter"/>
</dbReference>
<dbReference type="SUPFAM" id="SSF82544">
    <property type="entry name" value="GckA/TtuD-like"/>
    <property type="match status" value="1"/>
</dbReference>
<dbReference type="AlphaFoldDB" id="A0A246BEQ6"/>